<feature type="transmembrane region" description="Helical" evidence="5">
    <location>
        <begin position="138"/>
        <end position="159"/>
    </location>
</feature>
<evidence type="ECO:0000256" key="3">
    <source>
        <dbReference type="ARBA" id="ARBA00022989"/>
    </source>
</evidence>
<comment type="subcellular location">
    <subcellularLocation>
        <location evidence="5">Cell membrane</location>
        <topology evidence="5">Multi-pass membrane protein</topology>
    </subcellularLocation>
    <subcellularLocation>
        <location evidence="1">Membrane</location>
        <topology evidence="1">Multi-pass membrane protein</topology>
    </subcellularLocation>
</comment>
<gene>
    <name evidence="6" type="ORF">G3I67_03410</name>
</gene>
<keyword evidence="2 5" id="KW-0812">Transmembrane</keyword>
<reference evidence="6" key="1">
    <citation type="submission" date="2020-02" db="EMBL/GenBank/DDBJ databases">
        <authorList>
            <person name="Chen W.-M."/>
        </authorList>
    </citation>
    <scope>NUCLEOTIDE SEQUENCE</scope>
    <source>
        <strain evidence="6">NBD-18</strain>
    </source>
</reference>
<feature type="transmembrane region" description="Helical" evidence="5">
    <location>
        <begin position="48"/>
        <end position="70"/>
    </location>
</feature>
<dbReference type="GO" id="GO:0005886">
    <property type="term" value="C:plasma membrane"/>
    <property type="evidence" value="ECO:0007669"/>
    <property type="project" value="UniProtKB-SubCell"/>
</dbReference>
<evidence type="ECO:0000256" key="2">
    <source>
        <dbReference type="ARBA" id="ARBA00022692"/>
    </source>
</evidence>
<accession>A0A6B2QWE4</accession>
<sequence length="271" mass="28306">MDPLFIFLLAILGCVTGFAAGLLGIGGGMILVPFLTYLLTWQGLPVNIVVHTAIATSMASILFTSVSSVRAHQKKGAVRWDLVLAFTPGIVVGGLLSGGTVFAALKTGWLALFFAIFVTYSGYQMLRDKKPKPSRQMPGAVGTAGAGAGIGFLSGLVGAGGGFVSVPFMLWCNVPLHQAVGTSAALGFPIALANTIGYIWSGLKQPDLPAGMIGYVYWPALLVLVLFSVFTAPIGAKVAHSLPVKTLKRVFAFLLFGLAAYMATKAYVAFS</sequence>
<protein>
    <recommendedName>
        <fullName evidence="5">Probable membrane transporter protein</fullName>
    </recommendedName>
</protein>
<evidence type="ECO:0000313" key="6">
    <source>
        <dbReference type="EMBL" id="NDY82273.1"/>
    </source>
</evidence>
<feature type="transmembrane region" description="Helical" evidence="5">
    <location>
        <begin position="212"/>
        <end position="230"/>
    </location>
</feature>
<feature type="transmembrane region" description="Helical" evidence="5">
    <location>
        <begin position="109"/>
        <end position="126"/>
    </location>
</feature>
<dbReference type="EMBL" id="JAAGRN010000002">
    <property type="protein sequence ID" value="NDY82273.1"/>
    <property type="molecule type" value="Genomic_DNA"/>
</dbReference>
<dbReference type="AlphaFoldDB" id="A0A6B2QWE4"/>
<evidence type="ECO:0000256" key="1">
    <source>
        <dbReference type="ARBA" id="ARBA00004141"/>
    </source>
</evidence>
<comment type="similarity">
    <text evidence="5">Belongs to the 4-toluene sulfonate uptake permease (TSUP) (TC 2.A.102) family.</text>
</comment>
<evidence type="ECO:0000256" key="5">
    <source>
        <dbReference type="RuleBase" id="RU363041"/>
    </source>
</evidence>
<feature type="transmembrane region" description="Helical" evidence="5">
    <location>
        <begin position="82"/>
        <end position="103"/>
    </location>
</feature>
<keyword evidence="5" id="KW-1003">Cell membrane</keyword>
<dbReference type="RefSeq" id="WP_163651585.1">
    <property type="nucleotide sequence ID" value="NZ_JAAGRN010000002.1"/>
</dbReference>
<name>A0A6B2QWE4_9BURK</name>
<comment type="caution">
    <text evidence="6">The sequence shown here is derived from an EMBL/GenBank/DDBJ whole genome shotgun (WGS) entry which is preliminary data.</text>
</comment>
<feature type="transmembrane region" description="Helical" evidence="5">
    <location>
        <begin position="179"/>
        <end position="200"/>
    </location>
</feature>
<organism evidence="6">
    <name type="scientific">Sheuella amnicola</name>
    <dbReference type="NCBI Taxonomy" id="2707330"/>
    <lineage>
        <taxon>Bacteria</taxon>
        <taxon>Pseudomonadati</taxon>
        <taxon>Pseudomonadota</taxon>
        <taxon>Betaproteobacteria</taxon>
        <taxon>Burkholderiales</taxon>
        <taxon>Alcaligenaceae</taxon>
        <taxon>Sheuella</taxon>
    </lineage>
</organism>
<keyword evidence="4 5" id="KW-0472">Membrane</keyword>
<proteinExistence type="inferred from homology"/>
<feature type="transmembrane region" description="Helical" evidence="5">
    <location>
        <begin position="250"/>
        <end position="270"/>
    </location>
</feature>
<dbReference type="InterPro" id="IPR002781">
    <property type="entry name" value="TM_pro_TauE-like"/>
</dbReference>
<dbReference type="PANTHER" id="PTHR43483:SF3">
    <property type="entry name" value="MEMBRANE TRANSPORTER PROTEIN HI_0806-RELATED"/>
    <property type="match status" value="1"/>
</dbReference>
<dbReference type="PANTHER" id="PTHR43483">
    <property type="entry name" value="MEMBRANE TRANSPORTER PROTEIN HI_0806-RELATED"/>
    <property type="match status" value="1"/>
</dbReference>
<dbReference type="Pfam" id="PF01925">
    <property type="entry name" value="TauE"/>
    <property type="match status" value="1"/>
</dbReference>
<keyword evidence="3 5" id="KW-1133">Transmembrane helix</keyword>
<evidence type="ECO:0000256" key="4">
    <source>
        <dbReference type="ARBA" id="ARBA00023136"/>
    </source>
</evidence>